<protein>
    <submittedName>
        <fullName evidence="4">Uncharacterized protein</fullName>
    </submittedName>
</protein>
<keyword evidence="1" id="KW-0489">Methyltransferase</keyword>
<dbReference type="GO" id="GO:0032259">
    <property type="term" value="P:methylation"/>
    <property type="evidence" value="ECO:0007669"/>
    <property type="project" value="UniProtKB-KW"/>
</dbReference>
<dbReference type="Gene3D" id="3.40.50.150">
    <property type="entry name" value="Vaccinia Virus protein VP39"/>
    <property type="match status" value="1"/>
</dbReference>
<dbReference type="Pfam" id="PF13489">
    <property type="entry name" value="Methyltransf_23"/>
    <property type="match status" value="1"/>
</dbReference>
<dbReference type="AlphaFoldDB" id="A0A3B0WUA8"/>
<reference evidence="4" key="1">
    <citation type="submission" date="2018-06" db="EMBL/GenBank/DDBJ databases">
        <authorList>
            <person name="Zhirakovskaya E."/>
        </authorList>
    </citation>
    <scope>NUCLEOTIDE SEQUENCE</scope>
</reference>
<dbReference type="PANTHER" id="PTHR43464:SF19">
    <property type="entry name" value="UBIQUINONE BIOSYNTHESIS O-METHYLTRANSFERASE, MITOCHONDRIAL"/>
    <property type="match status" value="1"/>
</dbReference>
<organism evidence="4">
    <name type="scientific">hydrothermal vent metagenome</name>
    <dbReference type="NCBI Taxonomy" id="652676"/>
    <lineage>
        <taxon>unclassified sequences</taxon>
        <taxon>metagenomes</taxon>
        <taxon>ecological metagenomes</taxon>
    </lineage>
</organism>
<evidence type="ECO:0000256" key="1">
    <source>
        <dbReference type="ARBA" id="ARBA00022603"/>
    </source>
</evidence>
<dbReference type="CDD" id="cd02440">
    <property type="entry name" value="AdoMet_MTases"/>
    <property type="match status" value="1"/>
</dbReference>
<dbReference type="GO" id="GO:0008168">
    <property type="term" value="F:methyltransferase activity"/>
    <property type="evidence" value="ECO:0007669"/>
    <property type="project" value="UniProtKB-KW"/>
</dbReference>
<proteinExistence type="predicted"/>
<keyword evidence="2" id="KW-0808">Transferase</keyword>
<dbReference type="PANTHER" id="PTHR43464">
    <property type="entry name" value="METHYLTRANSFERASE"/>
    <property type="match status" value="1"/>
</dbReference>
<keyword evidence="3" id="KW-0949">S-adenosyl-L-methionine</keyword>
<dbReference type="InterPro" id="IPR029063">
    <property type="entry name" value="SAM-dependent_MTases_sf"/>
</dbReference>
<name>A0A3B0WUA8_9ZZZZ</name>
<dbReference type="EMBL" id="UOFF01000157">
    <property type="protein sequence ID" value="VAW56003.1"/>
    <property type="molecule type" value="Genomic_DNA"/>
</dbReference>
<dbReference type="SUPFAM" id="SSF53335">
    <property type="entry name" value="S-adenosyl-L-methionine-dependent methyltransferases"/>
    <property type="match status" value="1"/>
</dbReference>
<accession>A0A3B0WUA8</accession>
<evidence type="ECO:0000256" key="2">
    <source>
        <dbReference type="ARBA" id="ARBA00022679"/>
    </source>
</evidence>
<sequence>MQNNNDKKIINSWKTNAAPWISAIRKNEIKSRLLVTNNAIVEAVINSQAKTALDVGCGEGWLTRELQNLNISTLGVDAIPELINSALEQNNGRFKVMTYENISHTTLNEKFDAVVCNFSLLGDESVSGLFEQIPLLLSEGGSFIIQTIHPILGCGDGEYIDGWREGSWRGFNNDFSDPAPWYFRTLDTWKVLFHENGFVLDELIAPVNEKTGVVASVIFVGRVRA</sequence>
<gene>
    <name evidence="4" type="ORF">MNBD_GAMMA07-1107</name>
</gene>
<evidence type="ECO:0000313" key="4">
    <source>
        <dbReference type="EMBL" id="VAW56003.1"/>
    </source>
</evidence>
<evidence type="ECO:0000256" key="3">
    <source>
        <dbReference type="ARBA" id="ARBA00022691"/>
    </source>
</evidence>